<feature type="compositionally biased region" description="Polar residues" evidence="9">
    <location>
        <begin position="14"/>
        <end position="35"/>
    </location>
</feature>
<dbReference type="OrthoDB" id="161570at2759"/>
<keyword evidence="4" id="KW-0227">DNA damage</keyword>
<dbReference type="SMART" id="SM00249">
    <property type="entry name" value="PHD"/>
    <property type="match status" value="1"/>
</dbReference>
<dbReference type="GO" id="GO:0008270">
    <property type="term" value="F:zinc ion binding"/>
    <property type="evidence" value="ECO:0007669"/>
    <property type="project" value="UniProtKB-KW"/>
</dbReference>
<accession>A0A2T9ZGR8</accession>
<evidence type="ECO:0000256" key="4">
    <source>
        <dbReference type="ARBA" id="ARBA00022763"/>
    </source>
</evidence>
<gene>
    <name evidence="11" type="ORF">BB560_001745</name>
</gene>
<evidence type="ECO:0000313" key="12">
    <source>
        <dbReference type="Proteomes" id="UP000245609"/>
    </source>
</evidence>
<protein>
    <recommendedName>
        <fullName evidence="10">PHD-type domain-containing protein</fullName>
    </recommendedName>
</protein>
<feature type="compositionally biased region" description="Polar residues" evidence="9">
    <location>
        <begin position="1754"/>
        <end position="1775"/>
    </location>
</feature>
<dbReference type="GO" id="GO:0005634">
    <property type="term" value="C:nucleus"/>
    <property type="evidence" value="ECO:0007669"/>
    <property type="project" value="UniProtKB-SubCell"/>
</dbReference>
<dbReference type="STRING" id="133381.A0A2T9ZGR8"/>
<dbReference type="GO" id="GO:0045944">
    <property type="term" value="P:positive regulation of transcription by RNA polymerase II"/>
    <property type="evidence" value="ECO:0007669"/>
    <property type="project" value="TreeGrafter"/>
</dbReference>
<dbReference type="Pfam" id="PF13771">
    <property type="entry name" value="zf-HC5HC2H"/>
    <property type="match status" value="1"/>
</dbReference>
<evidence type="ECO:0000256" key="5">
    <source>
        <dbReference type="ARBA" id="ARBA00022771"/>
    </source>
</evidence>
<keyword evidence="5" id="KW-0863">Zinc-finger</keyword>
<evidence type="ECO:0000256" key="7">
    <source>
        <dbReference type="ARBA" id="ARBA00023204"/>
    </source>
</evidence>
<keyword evidence="2" id="KW-0479">Metal-binding</keyword>
<evidence type="ECO:0000313" key="11">
    <source>
        <dbReference type="EMBL" id="PVV03769.1"/>
    </source>
</evidence>
<dbReference type="PANTHER" id="PTHR13763:SF0">
    <property type="entry name" value="BREAST CANCER TYPE 1 SUSCEPTIBILITY PROTEIN"/>
    <property type="match status" value="1"/>
</dbReference>
<evidence type="ECO:0000256" key="6">
    <source>
        <dbReference type="ARBA" id="ARBA00022833"/>
    </source>
</evidence>
<feature type="compositionally biased region" description="Acidic residues" evidence="9">
    <location>
        <begin position="1845"/>
        <end position="1866"/>
    </location>
</feature>
<keyword evidence="3" id="KW-0677">Repeat</keyword>
<dbReference type="EMBL" id="MBFS01000195">
    <property type="protein sequence ID" value="PVV03769.1"/>
    <property type="molecule type" value="Genomic_DNA"/>
</dbReference>
<feature type="region of interest" description="Disordered" evidence="9">
    <location>
        <begin position="1"/>
        <end position="36"/>
    </location>
</feature>
<evidence type="ECO:0000256" key="8">
    <source>
        <dbReference type="ARBA" id="ARBA00023242"/>
    </source>
</evidence>
<evidence type="ECO:0000256" key="3">
    <source>
        <dbReference type="ARBA" id="ARBA00022737"/>
    </source>
</evidence>
<dbReference type="Gene3D" id="3.40.50.150">
    <property type="entry name" value="Vaccinia Virus protein VP39"/>
    <property type="match status" value="2"/>
</dbReference>
<dbReference type="Gene3D" id="2.30.30.140">
    <property type="match status" value="2"/>
</dbReference>
<sequence length="2090" mass="238772">MKSKRKATSKQKDSTNVNNSISHTDSNRPKVNSTPLLKKLKTQQSGTLNQNPTQDLYSTNAKLVNTKNATLQTTQPGIGSTGAFYTRKTLKFLENNLGFLDSQSQVFKYIPPSSIISIRGPDRKIYKARVLEYKDGKILIHYKGFTVNMILVLPLQMLNIYPKQNLSLTQRSNIKKDSSNLENISLSTSDKKTEEIDWSLIKTDRQFEKSSQSSFVKSLGIKIGDLIKVMHLDKLHYEAIVISRHESKIFVSYLDYGPEYCEWIDSESKRISLYPLNIRPETLSTSSYIPETKENKSLILSLLRDHQSYLSEKLEMIYSGDDTDGSIIRYKRSFSKSKKLSKTSSTSSKKQKNIFTPGRKQRPYPTFTSETHCSPLTLTEKKIKFHSLPQQTKLSNYVSRVFIGLEVAIRGSRADLWWPAKITKIQKYKLFVEYDGWPSDFFEWIDVNSPRLIINSAMHNEFMISKSLGLNLQKDSKKTAKIQTSTKQPLSTRLAIRQIQSIESNNKELSQQLHPHQIGTIELPKSDFSIAEYKMLFKVGDNIRAQISEKNYIKFIDDQNDISESDLWMDGHITKISNYKVTIDFGQFQSILQPKASVSSQDESSGNSLAQIVEQQNSDSLIISQNSVDSPSKILDRANSDEFVNLVESYPFNSEKLLLLNETINQPNRFTNTLTKKKPKKIKHDTYKKRNLILESTIKMIEKSLNVIDTNNLLDGITEKDTQEWSIYCNKCNMIITCYRYFCTKCEVPTDDYNYQSFELCFIHLSSNHIHPPIYFAKARVTSIKKILENTENKYIDMHKLYVPDVLDYNFEPSQEYFPNNNIDYFNQYQTTNVGFEKNYKLENPLSSSTNATNTEFSKNDNHTLTNSFYHSQLICSLCGEIEQNEVLEQQVISKAKKTPYLLLNSFNYFGPFVSRYPFILNAKKQILKQENSSNKYSDVQKRFWAHEFCLKFSPSVLKQTLHNGDNMWYNVSKEVSRGRSIKCSACRQKGATIGCFESKCPRSFHLKCSGMSLEKFEQGIIFFCPSHYKKLKNVDSLETNIGSESLEKTIVCCNCSAVLNLNDLYYECGMCNSLAKQKSSKGFSVCLDCYNFSFPAHHPHKRSSFRLKYIDDPEDYEDEDEDNGKAIESNSQDPSGAKNTTDKELQKSFKSGGDECNYCHAEVGESYRNGFGNMILCDKCFDESNELYMVNELSGKLDSIRKENALKKEKTALEGQIHSNTDISFDKSVVDSGIVNSPKHTAGNVVNVGIGSYVGNVNDYSHTPYFTRDFCLPQQLEGEFLSQKEKKNSGSKIYGLSQMSALGQLSSYKPTKAMYWSLPILTSYFGIHGRAPRWASHLGTDYHGTWLPQSVRRCLFRFTRKYDLVLSNFLGRGTDAIESFLVGRKCVGIDINQMAVNLSLRNCSFTIPKNVSEILGDANEASRRNMTIAKLKPLIFNGDSRNLRAIMGPQAQYYFNNDEKNMLLFSEDTGFFDFVFSHPPYKDCVGYSSYIDGDLSGFPDPIVFQNQMTKVILETHRLLKMNHFISCGIGDNRAERFYIPVGFQLMRNYIDHGFDIVELIVKRQRHCQAYGLGTYLCLQYDFLVFTHEFIASFRKTPFPKAKANSCCENSSFRCPFYSSLPGYRLAKLPSYDRIDGFDFKKAFSVFGFSLQISNFKSDPIFIDRKKIALETVWQIKVNQDIKDKDQSFRNLMVIKLVQRFGKNDTDWEYWNFDSSSSDDISEIRENQKMKNSTILPRENVSLDDFAKKGNENSEYGSNFENLNGHNSQKNSNSDSEGETYEQRRQRQIEENKKHLLSLGLISEFGIKNSEELFSESLSLFEKKTKDLGNGKNVYPDSDTPLDASSDDISDTDSGQDDSGIEDDRSEQDTFSAKTPMETGGTQDGTMSYLSDDQSTADTYGKYSSSQTKPNSETKTQGALNLVIIPHITAEMIFSNMNAEEQSSFISRSVCCLECKKQNMAKTIIDNFRALITQVAIDVYHRLQIGGLFVIGVQDIRDPLNKELWPMGLLVNEDIESAISSEKFKLKELIVAVPAGYENAKESSQYRVNGINRKFDMNDLKVECILDVPNKDIEHLPIVHSYYLVYTKIQ</sequence>
<dbReference type="PROSITE" id="PS51805">
    <property type="entry name" value="EPHD"/>
    <property type="match status" value="1"/>
</dbReference>
<evidence type="ECO:0000256" key="1">
    <source>
        <dbReference type="ARBA" id="ARBA00004123"/>
    </source>
</evidence>
<feature type="region of interest" description="Disordered" evidence="9">
    <location>
        <begin position="1754"/>
        <end position="1786"/>
    </location>
</feature>
<evidence type="ECO:0000256" key="2">
    <source>
        <dbReference type="ARBA" id="ARBA00022723"/>
    </source>
</evidence>
<dbReference type="InterPro" id="IPR034732">
    <property type="entry name" value="EPHD"/>
</dbReference>
<dbReference type="Gene3D" id="3.30.40.10">
    <property type="entry name" value="Zinc/RING finger domain, C3HC4 (zinc finger)"/>
    <property type="match status" value="1"/>
</dbReference>
<dbReference type="InterPro" id="IPR029063">
    <property type="entry name" value="SAM-dependent_MTases_sf"/>
</dbReference>
<feature type="region of interest" description="Disordered" evidence="9">
    <location>
        <begin position="1827"/>
        <end position="1915"/>
    </location>
</feature>
<dbReference type="Proteomes" id="UP000245609">
    <property type="component" value="Unassembled WGS sequence"/>
</dbReference>
<dbReference type="InterPro" id="IPR011011">
    <property type="entry name" value="Znf_FYVE_PHD"/>
</dbReference>
<dbReference type="SUPFAM" id="SSF57903">
    <property type="entry name" value="FYVE/PHD zinc finger"/>
    <property type="match status" value="1"/>
</dbReference>
<dbReference type="SUPFAM" id="SSF53335">
    <property type="entry name" value="S-adenosyl-L-methionine-dependent methyltransferases"/>
    <property type="match status" value="2"/>
</dbReference>
<keyword evidence="6" id="KW-0862">Zinc</keyword>
<comment type="subcellular location">
    <subcellularLocation>
        <location evidence="1">Nucleus</location>
    </subcellularLocation>
</comment>
<keyword evidence="8" id="KW-0539">Nucleus</keyword>
<feature type="compositionally biased region" description="Polar residues" evidence="9">
    <location>
        <begin position="1880"/>
        <end position="1915"/>
    </location>
</feature>
<feature type="domain" description="PHD-type" evidence="10">
    <location>
        <begin position="922"/>
        <end position="1031"/>
    </location>
</feature>
<dbReference type="InterPro" id="IPR031099">
    <property type="entry name" value="BRCA1-associated"/>
</dbReference>
<keyword evidence="7" id="KW-0234">DNA repair</keyword>
<proteinExistence type="predicted"/>
<dbReference type="InterPro" id="IPR001965">
    <property type="entry name" value="Znf_PHD"/>
</dbReference>
<dbReference type="GO" id="GO:0004842">
    <property type="term" value="F:ubiquitin-protein transferase activity"/>
    <property type="evidence" value="ECO:0007669"/>
    <property type="project" value="TreeGrafter"/>
</dbReference>
<organism evidence="11 12">
    <name type="scientific">Smittium megazygosporum</name>
    <dbReference type="NCBI Taxonomy" id="133381"/>
    <lineage>
        <taxon>Eukaryota</taxon>
        <taxon>Fungi</taxon>
        <taxon>Fungi incertae sedis</taxon>
        <taxon>Zoopagomycota</taxon>
        <taxon>Kickxellomycotina</taxon>
        <taxon>Harpellomycetes</taxon>
        <taxon>Harpellales</taxon>
        <taxon>Legeriomycetaceae</taxon>
        <taxon>Smittium</taxon>
    </lineage>
</organism>
<evidence type="ECO:0000256" key="9">
    <source>
        <dbReference type="SAM" id="MobiDB-lite"/>
    </source>
</evidence>
<name>A0A2T9ZGR8_9FUNG</name>
<feature type="compositionally biased region" description="Polar residues" evidence="9">
    <location>
        <begin position="1129"/>
        <end position="1140"/>
    </location>
</feature>
<dbReference type="SUPFAM" id="SSF63748">
    <property type="entry name" value="Tudor/PWWP/MBT"/>
    <property type="match status" value="1"/>
</dbReference>
<evidence type="ECO:0000259" key="10">
    <source>
        <dbReference type="PROSITE" id="PS51805"/>
    </source>
</evidence>
<comment type="caution">
    <text evidence="11">The sequence shown here is derived from an EMBL/GenBank/DDBJ whole genome shotgun (WGS) entry which is preliminary data.</text>
</comment>
<feature type="region of interest" description="Disordered" evidence="9">
    <location>
        <begin position="341"/>
        <end position="367"/>
    </location>
</feature>
<dbReference type="GO" id="GO:0000724">
    <property type="term" value="P:double-strand break repair via homologous recombination"/>
    <property type="evidence" value="ECO:0007669"/>
    <property type="project" value="TreeGrafter"/>
</dbReference>
<reference evidence="11 12" key="1">
    <citation type="journal article" date="2018" name="MBio">
        <title>Comparative Genomics Reveals the Core Gene Toolbox for the Fungus-Insect Symbiosis.</title>
        <authorList>
            <person name="Wang Y."/>
            <person name="Stata M."/>
            <person name="Wang W."/>
            <person name="Stajich J.E."/>
            <person name="White M.M."/>
            <person name="Moncalvo J.M."/>
        </authorList>
    </citation>
    <scope>NUCLEOTIDE SEQUENCE [LARGE SCALE GENOMIC DNA]</scope>
    <source>
        <strain evidence="11 12">SC-DP-2</strain>
    </source>
</reference>
<feature type="region of interest" description="Disordered" evidence="9">
    <location>
        <begin position="1116"/>
        <end position="1143"/>
    </location>
</feature>
<dbReference type="CDD" id="cd15571">
    <property type="entry name" value="ePHD"/>
    <property type="match status" value="1"/>
</dbReference>
<dbReference type="PANTHER" id="PTHR13763">
    <property type="entry name" value="BREAST CANCER TYPE 1 SUSCEPTIBILITY PROTEIN BRCA1"/>
    <property type="match status" value="1"/>
</dbReference>
<dbReference type="InterPro" id="IPR013083">
    <property type="entry name" value="Znf_RING/FYVE/PHD"/>
</dbReference>
<keyword evidence="12" id="KW-1185">Reference proteome</keyword>